<evidence type="ECO:0000313" key="2">
    <source>
        <dbReference type="EMBL" id="MBE1491409.1"/>
    </source>
</evidence>
<evidence type="ECO:0000256" key="1">
    <source>
        <dbReference type="SAM" id="MobiDB-lite"/>
    </source>
</evidence>
<evidence type="ECO:0000313" key="3">
    <source>
        <dbReference type="Proteomes" id="UP000649753"/>
    </source>
</evidence>
<gene>
    <name evidence="2" type="ORF">H4W31_007047</name>
</gene>
<accession>A0A927MBF7</accession>
<reference evidence="2" key="1">
    <citation type="submission" date="2020-10" db="EMBL/GenBank/DDBJ databases">
        <title>Sequencing the genomes of 1000 actinobacteria strains.</title>
        <authorList>
            <person name="Klenk H.-P."/>
        </authorList>
    </citation>
    <scope>NUCLEOTIDE SEQUENCE</scope>
    <source>
        <strain evidence="2">DSM 46832</strain>
    </source>
</reference>
<protein>
    <submittedName>
        <fullName evidence="2">Uncharacterized protein</fullName>
    </submittedName>
</protein>
<feature type="compositionally biased region" description="Pro residues" evidence="1">
    <location>
        <begin position="33"/>
        <end position="50"/>
    </location>
</feature>
<dbReference type="EMBL" id="JADBEB010000001">
    <property type="protein sequence ID" value="MBE1491409.1"/>
    <property type="molecule type" value="Genomic_DNA"/>
</dbReference>
<keyword evidence="3" id="KW-1185">Reference proteome</keyword>
<comment type="caution">
    <text evidence="2">The sequence shown here is derived from an EMBL/GenBank/DDBJ whole genome shotgun (WGS) entry which is preliminary data.</text>
</comment>
<organism evidence="2 3">
    <name type="scientific">Plantactinospora soyae</name>
    <dbReference type="NCBI Taxonomy" id="1544732"/>
    <lineage>
        <taxon>Bacteria</taxon>
        <taxon>Bacillati</taxon>
        <taxon>Actinomycetota</taxon>
        <taxon>Actinomycetes</taxon>
        <taxon>Micromonosporales</taxon>
        <taxon>Micromonosporaceae</taxon>
        <taxon>Plantactinospora</taxon>
    </lineage>
</organism>
<dbReference type="RefSeq" id="WP_192770491.1">
    <property type="nucleotide sequence ID" value="NZ_JADBEB010000001.1"/>
</dbReference>
<feature type="region of interest" description="Disordered" evidence="1">
    <location>
        <begin position="27"/>
        <end position="50"/>
    </location>
</feature>
<name>A0A927MBF7_9ACTN</name>
<sequence>MIYEAWVDEPGDIGLEFRELYVVANDPRCVPSSPTPTTAPQPTGPQPTTT</sequence>
<dbReference type="AlphaFoldDB" id="A0A927MBF7"/>
<proteinExistence type="predicted"/>
<dbReference type="Proteomes" id="UP000649753">
    <property type="component" value="Unassembled WGS sequence"/>
</dbReference>